<dbReference type="EMBL" id="JAAATY010000033">
    <property type="protein sequence ID" value="NRN70039.1"/>
    <property type="molecule type" value="Genomic_DNA"/>
</dbReference>
<gene>
    <name evidence="3" type="ORF">GC106_73010</name>
</gene>
<evidence type="ECO:0000313" key="4">
    <source>
        <dbReference type="Proteomes" id="UP000763557"/>
    </source>
</evidence>
<comment type="caution">
    <text evidence="3">The sequence shown here is derived from an EMBL/GenBank/DDBJ whole genome shotgun (WGS) entry which is preliminary data.</text>
</comment>
<proteinExistence type="predicted"/>
<organism evidence="3 4">
    <name type="scientific">Kibdelosporangium persicum</name>
    <dbReference type="NCBI Taxonomy" id="2698649"/>
    <lineage>
        <taxon>Bacteria</taxon>
        <taxon>Bacillati</taxon>
        <taxon>Actinomycetota</taxon>
        <taxon>Actinomycetes</taxon>
        <taxon>Pseudonocardiales</taxon>
        <taxon>Pseudonocardiaceae</taxon>
        <taxon>Kibdelosporangium</taxon>
    </lineage>
</organism>
<reference evidence="3 4" key="1">
    <citation type="submission" date="2020-01" db="EMBL/GenBank/DDBJ databases">
        <title>Kibdelosporangium persica a novel Actinomycetes from a hot desert in Iran.</title>
        <authorList>
            <person name="Safaei N."/>
            <person name="Zaburannyi N."/>
            <person name="Mueller R."/>
            <person name="Wink J."/>
        </authorList>
    </citation>
    <scope>NUCLEOTIDE SEQUENCE [LARGE SCALE GENOMIC DNA]</scope>
    <source>
        <strain evidence="3 4">4NS15</strain>
    </source>
</reference>
<sequence>MATWAEVRQWQPDLVGQIGDHLAAQNRQVVGLQDELDAAKAAGWTGEAAESADKDLRLRRQELEDLAARLSAAVKIIDDSEQAVRELVRGVEATEEYAAKNGYRIDNGKVVELQDAGGFLTAATLQVEVQAILARAAEIDTELNSVLKRIVAGEIGDAGATTLAAAAAAGQDRISDEQRHRDLLAKYQVKTDSTKEWPSGVTGWLAEQAGFKKERVTESEAKLLDDLQARKGLLGLKEFADLRQDALHTAEGKFEGKGKTDGHADAFRHAYWNALMTQRYGEEWARDFATAHERNPSSHHIPVGMDLHNNEVGRQIARANPDASPEELATLVEQAVKDGKMVVIDKNDTLVPSNETNPGDTRDTRNNPWPTDNPGRNDDRDPGEPNAKPDQY</sequence>
<accession>A0ABX2FF74</accession>
<keyword evidence="4" id="KW-1185">Reference proteome</keyword>
<evidence type="ECO:0000259" key="2">
    <source>
        <dbReference type="Pfam" id="PF22322"/>
    </source>
</evidence>
<feature type="domain" description="DUF6973" evidence="2">
    <location>
        <begin position="239"/>
        <end position="340"/>
    </location>
</feature>
<feature type="compositionally biased region" description="Polar residues" evidence="1">
    <location>
        <begin position="350"/>
        <end position="359"/>
    </location>
</feature>
<feature type="region of interest" description="Disordered" evidence="1">
    <location>
        <begin position="343"/>
        <end position="392"/>
    </location>
</feature>
<evidence type="ECO:0000313" key="3">
    <source>
        <dbReference type="EMBL" id="NRN70039.1"/>
    </source>
</evidence>
<dbReference type="RefSeq" id="WP_173140882.1">
    <property type="nucleotide sequence ID" value="NZ_CBCSGW010000066.1"/>
</dbReference>
<dbReference type="InterPro" id="IPR054246">
    <property type="entry name" value="DUF6973"/>
</dbReference>
<evidence type="ECO:0000256" key="1">
    <source>
        <dbReference type="SAM" id="MobiDB-lite"/>
    </source>
</evidence>
<protein>
    <recommendedName>
        <fullName evidence="2">DUF6973 domain-containing protein</fullName>
    </recommendedName>
</protein>
<name>A0ABX2FF74_9PSEU</name>
<dbReference type="Pfam" id="PF22322">
    <property type="entry name" value="DUF6973"/>
    <property type="match status" value="1"/>
</dbReference>
<dbReference type="Proteomes" id="UP000763557">
    <property type="component" value="Unassembled WGS sequence"/>
</dbReference>